<evidence type="ECO:0000256" key="2">
    <source>
        <dbReference type="ARBA" id="ARBA00022723"/>
    </source>
</evidence>
<dbReference type="EMBL" id="VJMJ01000261">
    <property type="protein sequence ID" value="KAF0724850.1"/>
    <property type="molecule type" value="Genomic_DNA"/>
</dbReference>
<feature type="domain" description="DDE Tnp4" evidence="3">
    <location>
        <begin position="5"/>
        <end position="113"/>
    </location>
</feature>
<proteinExistence type="predicted"/>
<comment type="caution">
    <text evidence="4">The sequence shown here is derived from an EMBL/GenBank/DDBJ whole genome shotgun (WGS) entry which is preliminary data.</text>
</comment>
<comment type="cofactor">
    <cofactor evidence="1">
        <name>a divalent metal cation</name>
        <dbReference type="ChEBI" id="CHEBI:60240"/>
    </cofactor>
</comment>
<dbReference type="VEuPathDB" id="FungiDB:AeMF1_014218"/>
<evidence type="ECO:0000259" key="3">
    <source>
        <dbReference type="Pfam" id="PF13359"/>
    </source>
</evidence>
<dbReference type="Proteomes" id="UP000481153">
    <property type="component" value="Unassembled WGS sequence"/>
</dbReference>
<keyword evidence="2" id="KW-0479">Metal-binding</keyword>
<dbReference type="Pfam" id="PF13359">
    <property type="entry name" value="DDE_Tnp_4"/>
    <property type="match status" value="1"/>
</dbReference>
<evidence type="ECO:0000313" key="5">
    <source>
        <dbReference type="Proteomes" id="UP000481153"/>
    </source>
</evidence>
<gene>
    <name evidence="4" type="ORF">Ae201684_016599</name>
</gene>
<accession>A0A6G0WCD4</accession>
<sequence length="142" mass="15875">MYGPVEGRRHDCTVLSMSRIMNTIQGNTSLKHYCLYGDPAYGCQPCLACPFPNAAPGSLQATFNSSMSAVRESVEWSFHIVKSLWSHVSFDKKMKVRNCPVGMLWLVATLLTNCHTCLKPHGNQVSLYFSLLPPTLDEYLSE</sequence>
<dbReference type="GO" id="GO:0046872">
    <property type="term" value="F:metal ion binding"/>
    <property type="evidence" value="ECO:0007669"/>
    <property type="project" value="UniProtKB-KW"/>
</dbReference>
<organism evidence="4 5">
    <name type="scientific">Aphanomyces euteiches</name>
    <dbReference type="NCBI Taxonomy" id="100861"/>
    <lineage>
        <taxon>Eukaryota</taxon>
        <taxon>Sar</taxon>
        <taxon>Stramenopiles</taxon>
        <taxon>Oomycota</taxon>
        <taxon>Saprolegniomycetes</taxon>
        <taxon>Saprolegniales</taxon>
        <taxon>Verrucalvaceae</taxon>
        <taxon>Aphanomyces</taxon>
    </lineage>
</organism>
<name>A0A6G0WCD4_9STRA</name>
<protein>
    <recommendedName>
        <fullName evidence="3">DDE Tnp4 domain-containing protein</fullName>
    </recommendedName>
</protein>
<evidence type="ECO:0000313" key="4">
    <source>
        <dbReference type="EMBL" id="KAF0724850.1"/>
    </source>
</evidence>
<evidence type="ECO:0000256" key="1">
    <source>
        <dbReference type="ARBA" id="ARBA00001968"/>
    </source>
</evidence>
<dbReference type="AlphaFoldDB" id="A0A6G0WCD4"/>
<reference evidence="4 5" key="1">
    <citation type="submission" date="2019-07" db="EMBL/GenBank/DDBJ databases">
        <title>Genomics analysis of Aphanomyces spp. identifies a new class of oomycete effector associated with host adaptation.</title>
        <authorList>
            <person name="Gaulin E."/>
        </authorList>
    </citation>
    <scope>NUCLEOTIDE SEQUENCE [LARGE SCALE GENOMIC DNA]</scope>
    <source>
        <strain evidence="4 5">ATCC 201684</strain>
    </source>
</reference>
<keyword evidence="5" id="KW-1185">Reference proteome</keyword>
<dbReference type="InterPro" id="IPR027806">
    <property type="entry name" value="HARBI1_dom"/>
</dbReference>